<evidence type="ECO:0000313" key="3">
    <source>
        <dbReference type="Proteomes" id="UP000198741"/>
    </source>
</evidence>
<dbReference type="Proteomes" id="UP000198741">
    <property type="component" value="Chromosome I"/>
</dbReference>
<proteinExistence type="predicted"/>
<dbReference type="OrthoDB" id="3399802at2"/>
<dbReference type="EMBL" id="LT629710">
    <property type="protein sequence ID" value="SDP29538.1"/>
    <property type="molecule type" value="Genomic_DNA"/>
</dbReference>
<dbReference type="Pfam" id="PF12840">
    <property type="entry name" value="HTH_20"/>
    <property type="match status" value="1"/>
</dbReference>
<dbReference type="AlphaFoldDB" id="A0A1H0RKU2"/>
<sequence>MEPPKPGQDRRPDRRQLILDMVRASATPLSIPVIAQHLGVHVNTIRFHLDALTAAGRVEKVLGDIAGPGRPPILYRGRRDMDRTGPSNYKLLATMLTSHLAATGSTAAATATELGRNWGPYLIGPSAPASTTSSSAAVARLTALLDELGFDPDTTSSPPVNQIRLRHCPFLDLVGDHGDIICALHLGLMQGAMTALTDGVAVERLDPFVEPNLCIAHLRVTATDGGRSRSGARIDVPAPAASRRRFPPSGHAHPATER</sequence>
<organism evidence="2 3">
    <name type="scientific">Nakamurella panacisegetis</name>
    <dbReference type="NCBI Taxonomy" id="1090615"/>
    <lineage>
        <taxon>Bacteria</taxon>
        <taxon>Bacillati</taxon>
        <taxon>Actinomycetota</taxon>
        <taxon>Actinomycetes</taxon>
        <taxon>Nakamurellales</taxon>
        <taxon>Nakamurellaceae</taxon>
        <taxon>Nakamurella</taxon>
    </lineage>
</organism>
<reference evidence="2 3" key="1">
    <citation type="submission" date="2016-10" db="EMBL/GenBank/DDBJ databases">
        <authorList>
            <person name="de Groot N.N."/>
        </authorList>
    </citation>
    <scope>NUCLEOTIDE SEQUENCE [LARGE SCALE GENOMIC DNA]</scope>
    <source>
        <strain evidence="3">P4-7,KCTC 19426,CECT 7604</strain>
    </source>
</reference>
<protein>
    <submittedName>
        <fullName evidence="2">Predicted transcriptional regulator, ArsR family</fullName>
    </submittedName>
</protein>
<dbReference type="SUPFAM" id="SSF46785">
    <property type="entry name" value="Winged helix' DNA-binding domain"/>
    <property type="match status" value="1"/>
</dbReference>
<name>A0A1H0RKU2_9ACTN</name>
<dbReference type="RefSeq" id="WP_157695507.1">
    <property type="nucleotide sequence ID" value="NZ_LT629710.1"/>
</dbReference>
<feature type="region of interest" description="Disordered" evidence="1">
    <location>
        <begin position="225"/>
        <end position="258"/>
    </location>
</feature>
<keyword evidence="3" id="KW-1185">Reference proteome</keyword>
<evidence type="ECO:0000256" key="1">
    <source>
        <dbReference type="SAM" id="MobiDB-lite"/>
    </source>
</evidence>
<dbReference type="STRING" id="1090615.SAMN04515671_3603"/>
<evidence type="ECO:0000313" key="2">
    <source>
        <dbReference type="EMBL" id="SDP29538.1"/>
    </source>
</evidence>
<dbReference type="InterPro" id="IPR036390">
    <property type="entry name" value="WH_DNA-bd_sf"/>
</dbReference>
<gene>
    <name evidence="2" type="ORF">SAMN04515671_3603</name>
</gene>
<accession>A0A1H0RKU2</accession>